<proteinExistence type="predicted"/>
<dbReference type="EMBL" id="JAGFNK010000456">
    <property type="protein sequence ID" value="KAI9450066.1"/>
    <property type="molecule type" value="Genomic_DNA"/>
</dbReference>
<name>A0ACC0TUT8_9AGAM</name>
<comment type="caution">
    <text evidence="1">The sequence shown here is derived from an EMBL/GenBank/DDBJ whole genome shotgun (WGS) entry which is preliminary data.</text>
</comment>
<evidence type="ECO:0000313" key="1">
    <source>
        <dbReference type="EMBL" id="KAI9450066.1"/>
    </source>
</evidence>
<protein>
    <submittedName>
        <fullName evidence="1">Uncharacterized protein</fullName>
    </submittedName>
</protein>
<accession>A0ACC0TUT8</accession>
<keyword evidence="2" id="KW-1185">Reference proteome</keyword>
<sequence length="189" mass="20304">MHKQATHPCLTCIGITRAVPSSITGLLSPGRCVCFPVFFLSVFSFFSSQAAVTTTMSLSQWQPQRDGHNHDRDHRMAQAATASVPARTHSRALTSAPSSLHTRSYNPHTRYSDGKKCMFSCVRDQGFLGFLAAITHCPISQASLHGDTAWPGRGDDAANSPPAALSAARDMSSVATTVTVTVAITMQWP</sequence>
<organism evidence="1 2">
    <name type="scientific">Russula earlei</name>
    <dbReference type="NCBI Taxonomy" id="71964"/>
    <lineage>
        <taxon>Eukaryota</taxon>
        <taxon>Fungi</taxon>
        <taxon>Dikarya</taxon>
        <taxon>Basidiomycota</taxon>
        <taxon>Agaricomycotina</taxon>
        <taxon>Agaricomycetes</taxon>
        <taxon>Russulales</taxon>
        <taxon>Russulaceae</taxon>
        <taxon>Russula</taxon>
    </lineage>
</organism>
<dbReference type="Proteomes" id="UP001207468">
    <property type="component" value="Unassembled WGS sequence"/>
</dbReference>
<reference evidence="1" key="1">
    <citation type="submission" date="2021-03" db="EMBL/GenBank/DDBJ databases">
        <title>Evolutionary priming and transition to the ectomycorrhizal habit in an iconic lineage of mushroom-forming fungi: is preadaptation a requirement?</title>
        <authorList>
            <consortium name="DOE Joint Genome Institute"/>
            <person name="Looney B.P."/>
            <person name="Miyauchi S."/>
            <person name="Morin E."/>
            <person name="Drula E."/>
            <person name="Courty P.E."/>
            <person name="Chicoki N."/>
            <person name="Fauchery L."/>
            <person name="Kohler A."/>
            <person name="Kuo A."/>
            <person name="LaButti K."/>
            <person name="Pangilinan J."/>
            <person name="Lipzen A."/>
            <person name="Riley R."/>
            <person name="Andreopoulos W."/>
            <person name="He G."/>
            <person name="Johnson J."/>
            <person name="Barry K.W."/>
            <person name="Grigoriev I.V."/>
            <person name="Nagy L."/>
            <person name="Hibbett D."/>
            <person name="Henrissat B."/>
            <person name="Matheny P.B."/>
            <person name="Labbe J."/>
            <person name="Martin A.F."/>
        </authorList>
    </citation>
    <scope>NUCLEOTIDE SEQUENCE</scope>
    <source>
        <strain evidence="1">BPL698</strain>
    </source>
</reference>
<evidence type="ECO:0000313" key="2">
    <source>
        <dbReference type="Proteomes" id="UP001207468"/>
    </source>
</evidence>
<gene>
    <name evidence="1" type="ORF">F5148DRAFT_612052</name>
</gene>